<dbReference type="SUPFAM" id="SSF64268">
    <property type="entry name" value="PX domain"/>
    <property type="match status" value="1"/>
</dbReference>
<dbReference type="InterPro" id="IPR036871">
    <property type="entry name" value="PX_dom_sf"/>
</dbReference>
<dbReference type="GO" id="GO:0061709">
    <property type="term" value="P:reticulophagy"/>
    <property type="evidence" value="ECO:0007669"/>
    <property type="project" value="TreeGrafter"/>
</dbReference>
<keyword evidence="5" id="KW-0963">Cytoplasm</keyword>
<evidence type="ECO:0000256" key="9">
    <source>
        <dbReference type="ARBA" id="ARBA00041273"/>
    </source>
</evidence>
<sequence length="460" mass="53041">MSDEFTDEPIGDSPALKASFTTDEPLSPALDADAAPVTPSKAPVHEDDDEGIVASATQNLSLNDTKTNKELYIHSKVSQPQKEADGQNAFISYLIETESNNPVFQQPKFIVRRRFSDFYFLYQVLLSDYPACAVPPLPDKQRLEYLKGDRFGPEFTMKRASSLTRFLQRLSRHPILKRAKIYHIFLESMDWNSYRAHLKTKVHNDTSMSADGVTDVFMNAFKHTTSQSKEFVDIKERSDKLDENINKIDRIMGKILKRYADLEQDYYDFSQQMKKLGELEPELQVPFVKFSEGLNDLSLGFQSLKTFLDNEYIISLKDLEHYITSIKNLLKLKDQKQIDYEALTEYLHKSETERQTLMAGGGSNFFSNKLEELRGVNHDAARREKLTKLDHRIESLTKESEVAKNVCEQFEKQTLLEIQYFENIKAMELKSTLGELADSNIAFYKGLIDKWSQIEKELKQ</sequence>
<evidence type="ECO:0000313" key="14">
    <source>
        <dbReference type="Proteomes" id="UP000189513"/>
    </source>
</evidence>
<feature type="region of interest" description="Disordered" evidence="10">
    <location>
        <begin position="1"/>
        <end position="49"/>
    </location>
</feature>
<dbReference type="GO" id="GO:0000422">
    <property type="term" value="P:autophagy of mitochondrion"/>
    <property type="evidence" value="ECO:0007669"/>
    <property type="project" value="TreeGrafter"/>
</dbReference>
<gene>
    <name evidence="13" type="ORF">BON22_4487</name>
    <name evidence="12" type="ORF">CYFA0S_03e02850g</name>
</gene>
<evidence type="ECO:0000256" key="5">
    <source>
        <dbReference type="ARBA" id="ARBA00022490"/>
    </source>
</evidence>
<feature type="compositionally biased region" description="Acidic residues" evidence="10">
    <location>
        <begin position="1"/>
        <end position="10"/>
    </location>
</feature>
<evidence type="ECO:0000256" key="10">
    <source>
        <dbReference type="SAM" id="MobiDB-lite"/>
    </source>
</evidence>
<reference evidence="12" key="1">
    <citation type="journal article" date="2014" name="Genome Announc.">
        <title>Genome sequence of the yeast Cyberlindnera fabianii (Hansenula fabianii).</title>
        <authorList>
            <person name="Freel K.C."/>
            <person name="Sarilar V."/>
            <person name="Neuveglise C."/>
            <person name="Devillers H."/>
            <person name="Friedrich A."/>
            <person name="Schacherer J."/>
        </authorList>
    </citation>
    <scope>NUCLEOTIDE SEQUENCE</scope>
    <source>
        <strain evidence="12">YJS4271</strain>
    </source>
</reference>
<evidence type="ECO:0000259" key="11">
    <source>
        <dbReference type="PROSITE" id="PS50195"/>
    </source>
</evidence>
<protein>
    <recommendedName>
        <fullName evidence="8">Sorting nexin-4</fullName>
    </recommendedName>
    <alternativeName>
        <fullName evidence="9">Autophagy-related protein 24</fullName>
    </alternativeName>
</protein>
<dbReference type="PANTHER" id="PTHR45949:SF2">
    <property type="entry name" value="SORTING NEXIN-4"/>
    <property type="match status" value="1"/>
</dbReference>
<dbReference type="Gene3D" id="1.20.1270.60">
    <property type="entry name" value="Arfaptin homology (AH) domain/BAR domain"/>
    <property type="match status" value="1"/>
</dbReference>
<dbReference type="GO" id="GO:0032266">
    <property type="term" value="F:phosphatidylinositol-3-phosphate binding"/>
    <property type="evidence" value="ECO:0007669"/>
    <property type="project" value="UniProtKB-ARBA"/>
</dbReference>
<dbReference type="Pfam" id="PF00787">
    <property type="entry name" value="PX"/>
    <property type="match status" value="1"/>
</dbReference>
<dbReference type="GO" id="GO:0032456">
    <property type="term" value="P:endocytic recycling"/>
    <property type="evidence" value="ECO:0007669"/>
    <property type="project" value="TreeGrafter"/>
</dbReference>
<dbReference type="AlphaFoldDB" id="A0A061APB5"/>
<keyword evidence="4" id="KW-0813">Transport</keyword>
<organism evidence="12">
    <name type="scientific">Cyberlindnera fabianii</name>
    <name type="common">Yeast</name>
    <name type="synonym">Hansenula fabianii</name>
    <dbReference type="NCBI Taxonomy" id="36022"/>
    <lineage>
        <taxon>Eukaryota</taxon>
        <taxon>Fungi</taxon>
        <taxon>Dikarya</taxon>
        <taxon>Ascomycota</taxon>
        <taxon>Saccharomycotina</taxon>
        <taxon>Saccharomycetes</taxon>
        <taxon>Phaffomycetales</taxon>
        <taxon>Phaffomycetaceae</taxon>
        <taxon>Cyberlindnera</taxon>
    </lineage>
</organism>
<dbReference type="CDD" id="cd06863">
    <property type="entry name" value="PX_Atg24p"/>
    <property type="match status" value="1"/>
</dbReference>
<evidence type="ECO:0000256" key="1">
    <source>
        <dbReference type="ARBA" id="ARBA00004184"/>
    </source>
</evidence>
<dbReference type="SMART" id="SM00312">
    <property type="entry name" value="PX"/>
    <property type="match status" value="1"/>
</dbReference>
<feature type="domain" description="PX" evidence="11">
    <location>
        <begin position="71"/>
        <end position="192"/>
    </location>
</feature>
<keyword evidence="14" id="KW-1185">Reference proteome</keyword>
<comment type="similarity">
    <text evidence="3">Belongs to the sorting nexin family.</text>
</comment>
<dbReference type="GO" id="GO:0000407">
    <property type="term" value="C:phagophore assembly site"/>
    <property type="evidence" value="ECO:0007669"/>
    <property type="project" value="TreeGrafter"/>
</dbReference>
<dbReference type="InterPro" id="IPR001683">
    <property type="entry name" value="PX_dom"/>
</dbReference>
<dbReference type="GO" id="GO:0005769">
    <property type="term" value="C:early endosome"/>
    <property type="evidence" value="ECO:0007669"/>
    <property type="project" value="TreeGrafter"/>
</dbReference>
<dbReference type="VEuPathDB" id="FungiDB:BON22_4487"/>
<feature type="compositionally biased region" description="Low complexity" evidence="10">
    <location>
        <begin position="25"/>
        <end position="36"/>
    </location>
</feature>
<name>A0A061APB5_CYBFA</name>
<keyword evidence="7" id="KW-0472">Membrane</keyword>
<evidence type="ECO:0000256" key="4">
    <source>
        <dbReference type="ARBA" id="ARBA00022448"/>
    </source>
</evidence>
<accession>A0A061APB5</accession>
<evidence type="ECO:0000256" key="8">
    <source>
        <dbReference type="ARBA" id="ARBA00040748"/>
    </source>
</evidence>
<dbReference type="InterPro" id="IPR027267">
    <property type="entry name" value="AH/BAR_dom_sf"/>
</dbReference>
<reference evidence="14" key="2">
    <citation type="journal article" date="2017" name="Genome Announc.">
        <title>Genome sequences of Cyberlindnera fabianii 65, Pichia kudriavzevii 129, and Saccharomyces cerevisiae 131 isolated from fermented masau fruits in Zimbabwe.</title>
        <authorList>
            <person name="van Rijswijck I.M.H."/>
            <person name="Derks M.F.L."/>
            <person name="Abee T."/>
            <person name="de Ridder D."/>
            <person name="Smid E.J."/>
        </authorList>
    </citation>
    <scope>NUCLEOTIDE SEQUENCE [LARGE SCALE GENOMIC DNA]</scope>
    <source>
        <strain evidence="14">65</strain>
    </source>
</reference>
<reference evidence="13" key="3">
    <citation type="submission" date="2017-01" db="EMBL/GenBank/DDBJ databases">
        <authorList>
            <person name="Mah S.A."/>
            <person name="Swanson W.J."/>
            <person name="Moy G.W."/>
            <person name="Vacquier V.D."/>
        </authorList>
    </citation>
    <scope>NUCLEOTIDE SEQUENCE [LARGE SCALE GENOMIC DNA]</scope>
    <source>
        <strain evidence="13">65</strain>
    </source>
</reference>
<dbReference type="PROSITE" id="PS50195">
    <property type="entry name" value="PX"/>
    <property type="match status" value="1"/>
</dbReference>
<evidence type="ECO:0000313" key="13">
    <source>
        <dbReference type="EMBL" id="ONH65541.1"/>
    </source>
</evidence>
<dbReference type="SUPFAM" id="SSF103657">
    <property type="entry name" value="BAR/IMD domain-like"/>
    <property type="match status" value="1"/>
</dbReference>
<comment type="subcellular location">
    <subcellularLocation>
        <location evidence="2">Cytoplasm</location>
    </subcellularLocation>
    <subcellularLocation>
        <location evidence="1">Endomembrane system</location>
        <topology evidence="1">Peripheral membrane protein</topology>
    </subcellularLocation>
</comment>
<dbReference type="EMBL" id="LK052888">
    <property type="protein sequence ID" value="CDR39398.1"/>
    <property type="molecule type" value="Genomic_DNA"/>
</dbReference>
<evidence type="ECO:0000256" key="7">
    <source>
        <dbReference type="ARBA" id="ARBA00023136"/>
    </source>
</evidence>
<dbReference type="STRING" id="36022.A0A061APB5"/>
<dbReference type="EMBL" id="MPUK01000010">
    <property type="protein sequence ID" value="ONH65541.1"/>
    <property type="molecule type" value="Genomic_DNA"/>
</dbReference>
<evidence type="ECO:0000256" key="3">
    <source>
        <dbReference type="ARBA" id="ARBA00010883"/>
    </source>
</evidence>
<keyword evidence="6" id="KW-0446">Lipid-binding</keyword>
<dbReference type="GO" id="GO:0015031">
    <property type="term" value="P:protein transport"/>
    <property type="evidence" value="ECO:0007669"/>
    <property type="project" value="TreeGrafter"/>
</dbReference>
<dbReference type="GO" id="GO:0034727">
    <property type="term" value="P:piecemeal microautophagy of the nucleus"/>
    <property type="evidence" value="ECO:0007669"/>
    <property type="project" value="TreeGrafter"/>
</dbReference>
<evidence type="ECO:0000256" key="2">
    <source>
        <dbReference type="ARBA" id="ARBA00004496"/>
    </source>
</evidence>
<dbReference type="PANTHER" id="PTHR45949">
    <property type="entry name" value="SORTING NEXIN-4"/>
    <property type="match status" value="1"/>
</dbReference>
<dbReference type="Proteomes" id="UP000189513">
    <property type="component" value="Unassembled WGS sequence"/>
</dbReference>
<dbReference type="OMA" id="WSLHRFI"/>
<proteinExistence type="inferred from homology"/>
<dbReference type="Gene3D" id="3.30.1520.10">
    <property type="entry name" value="Phox-like domain"/>
    <property type="match status" value="1"/>
</dbReference>
<evidence type="ECO:0000256" key="6">
    <source>
        <dbReference type="ARBA" id="ARBA00023121"/>
    </source>
</evidence>
<evidence type="ECO:0000313" key="12">
    <source>
        <dbReference type="EMBL" id="CDR39398.1"/>
    </source>
</evidence>
<dbReference type="OrthoDB" id="205639at2759"/>